<dbReference type="GO" id="GO:0016787">
    <property type="term" value="F:hydrolase activity"/>
    <property type="evidence" value="ECO:0007669"/>
    <property type="project" value="UniProtKB-KW"/>
</dbReference>
<dbReference type="SUPFAM" id="SSF52499">
    <property type="entry name" value="Isochorismatase-like hydrolases"/>
    <property type="match status" value="1"/>
</dbReference>
<evidence type="ECO:0000256" key="1">
    <source>
        <dbReference type="ARBA" id="ARBA00022801"/>
    </source>
</evidence>
<keyword evidence="1" id="KW-0378">Hydrolase</keyword>
<dbReference type="CDD" id="cd00431">
    <property type="entry name" value="cysteine_hydrolases"/>
    <property type="match status" value="1"/>
</dbReference>
<evidence type="ECO:0000259" key="2">
    <source>
        <dbReference type="Pfam" id="PF00857"/>
    </source>
</evidence>
<protein>
    <submittedName>
        <fullName evidence="3">Nicotinamidase-related amidase</fullName>
    </submittedName>
</protein>
<dbReference type="EMBL" id="PJNB01000001">
    <property type="protein sequence ID" value="PKW13295.1"/>
    <property type="molecule type" value="Genomic_DNA"/>
</dbReference>
<name>A0A2N3XRK1_SACSN</name>
<sequence>MSGIGAPQNSAAKLHAWRIEDREYARHEARRGRRFAFPSLAPTRTALVVIDMVPFFVTGNPYCRGIVPNIDRLAQVLRAAGGTVTWVLPAVTDRTPAAEEFYGPEAAEAFRTAGGTGPLAQRVWREFTIHDDVLVENSAPSAFFPGRCALPELLVRRGIDTVLITGTVTNVCCESSARDASTLGFRVIMIADANAARRDEDHNATLHTIYRSFGDVRPTAEVVAML</sequence>
<dbReference type="OrthoDB" id="5794853at2"/>
<comment type="caution">
    <text evidence="3">The sequence shown here is derived from an EMBL/GenBank/DDBJ whole genome shotgun (WGS) entry which is preliminary data.</text>
</comment>
<dbReference type="InterPro" id="IPR036380">
    <property type="entry name" value="Isochorismatase-like_sf"/>
</dbReference>
<dbReference type="STRING" id="994479.GCA_000194155_06200"/>
<dbReference type="Gene3D" id="3.40.50.850">
    <property type="entry name" value="Isochorismatase-like"/>
    <property type="match status" value="1"/>
</dbReference>
<dbReference type="Pfam" id="PF00857">
    <property type="entry name" value="Isochorismatase"/>
    <property type="match status" value="1"/>
</dbReference>
<proteinExistence type="predicted"/>
<dbReference type="Proteomes" id="UP000233786">
    <property type="component" value="Unassembled WGS sequence"/>
</dbReference>
<dbReference type="InterPro" id="IPR000868">
    <property type="entry name" value="Isochorismatase-like_dom"/>
</dbReference>
<gene>
    <name evidence="3" type="ORF">A8926_0804</name>
</gene>
<accession>A0A2N3XRK1</accession>
<reference evidence="3" key="1">
    <citation type="submission" date="2017-12" db="EMBL/GenBank/DDBJ databases">
        <title>Sequencing the genomes of 1000 Actinobacteria strains.</title>
        <authorList>
            <person name="Klenk H.-P."/>
        </authorList>
    </citation>
    <scope>NUCLEOTIDE SEQUENCE [LARGE SCALE GENOMIC DNA]</scope>
    <source>
        <strain evidence="3">DSM 44228</strain>
    </source>
</reference>
<dbReference type="RefSeq" id="WP_010312827.1">
    <property type="nucleotide sequence ID" value="NZ_CP061007.1"/>
</dbReference>
<organism evidence="3 4">
    <name type="scientific">Saccharopolyspora spinosa</name>
    <dbReference type="NCBI Taxonomy" id="60894"/>
    <lineage>
        <taxon>Bacteria</taxon>
        <taxon>Bacillati</taxon>
        <taxon>Actinomycetota</taxon>
        <taxon>Actinomycetes</taxon>
        <taxon>Pseudonocardiales</taxon>
        <taxon>Pseudonocardiaceae</taxon>
        <taxon>Saccharopolyspora</taxon>
    </lineage>
</organism>
<dbReference type="AlphaFoldDB" id="A0A2N3XRK1"/>
<dbReference type="PANTHER" id="PTHR43540">
    <property type="entry name" value="PEROXYUREIDOACRYLATE/UREIDOACRYLATE AMIDOHYDROLASE-RELATED"/>
    <property type="match status" value="1"/>
</dbReference>
<evidence type="ECO:0000313" key="3">
    <source>
        <dbReference type="EMBL" id="PKW13295.1"/>
    </source>
</evidence>
<keyword evidence="4" id="KW-1185">Reference proteome</keyword>
<evidence type="ECO:0000313" key="4">
    <source>
        <dbReference type="Proteomes" id="UP000233786"/>
    </source>
</evidence>
<feature type="domain" description="Isochorismatase-like" evidence="2">
    <location>
        <begin position="45"/>
        <end position="220"/>
    </location>
</feature>
<dbReference type="InterPro" id="IPR050272">
    <property type="entry name" value="Isochorismatase-like_hydrls"/>
</dbReference>
<dbReference type="PANTHER" id="PTHR43540:SF6">
    <property type="entry name" value="ISOCHORISMATASE-LIKE DOMAIN-CONTAINING PROTEIN"/>
    <property type="match status" value="1"/>
</dbReference>